<dbReference type="AlphaFoldDB" id="A0A0B2BU36"/>
<keyword evidence="5 6" id="KW-0460">Magnesium</keyword>
<dbReference type="InterPro" id="IPR002716">
    <property type="entry name" value="PIN_dom"/>
</dbReference>
<dbReference type="Gene3D" id="3.40.50.1010">
    <property type="entry name" value="5'-nuclease"/>
    <property type="match status" value="1"/>
</dbReference>
<gene>
    <name evidence="6" type="primary">vapC</name>
    <name evidence="8" type="ORF">CLV56_1280</name>
</gene>
<keyword evidence="6" id="KW-0800">Toxin</keyword>
<dbReference type="GO" id="GO:0016787">
    <property type="term" value="F:hydrolase activity"/>
    <property type="evidence" value="ECO:0007669"/>
    <property type="project" value="UniProtKB-KW"/>
</dbReference>
<dbReference type="InterPro" id="IPR029060">
    <property type="entry name" value="PIN-like_dom_sf"/>
</dbReference>
<evidence type="ECO:0000313" key="9">
    <source>
        <dbReference type="Proteomes" id="UP000230842"/>
    </source>
</evidence>
<dbReference type="EC" id="3.1.-.-" evidence="6"/>
<keyword evidence="3 6" id="KW-0479">Metal-binding</keyword>
<evidence type="ECO:0000256" key="2">
    <source>
        <dbReference type="ARBA" id="ARBA00022722"/>
    </source>
</evidence>
<proteinExistence type="inferred from homology"/>
<dbReference type="RefSeq" id="WP_039340807.1">
    <property type="nucleotide sequence ID" value="NZ_PGEZ01000001.1"/>
</dbReference>
<keyword evidence="1 6" id="KW-1277">Toxin-antitoxin system</keyword>
<dbReference type="GO" id="GO:0004540">
    <property type="term" value="F:RNA nuclease activity"/>
    <property type="evidence" value="ECO:0007669"/>
    <property type="project" value="InterPro"/>
</dbReference>
<sequence>MLVVDASVLAPALADDGPHGDVARSRLRGQQLSAPGLIDLAVVKVVRRRWRAGDIDARRAGLALDDLAAMPIERAHHVSLLARAWELRDNLTPYDAAYVALAEVLEVPLLTADARLARSPGLRCGVEVVSAGS</sequence>
<dbReference type="PANTHER" id="PTHR35901">
    <property type="entry name" value="RIBONUCLEASE VAPC3"/>
    <property type="match status" value="1"/>
</dbReference>
<evidence type="ECO:0000256" key="5">
    <source>
        <dbReference type="ARBA" id="ARBA00022842"/>
    </source>
</evidence>
<comment type="similarity">
    <text evidence="6">Belongs to the PINc/VapC protein family.</text>
</comment>
<organism evidence="8 9">
    <name type="scientific">Mumia flava</name>
    <dbReference type="NCBI Taxonomy" id="1348852"/>
    <lineage>
        <taxon>Bacteria</taxon>
        <taxon>Bacillati</taxon>
        <taxon>Actinomycetota</taxon>
        <taxon>Actinomycetes</taxon>
        <taxon>Propionibacteriales</taxon>
        <taxon>Nocardioidaceae</taxon>
        <taxon>Mumia</taxon>
    </lineage>
</organism>
<protein>
    <recommendedName>
        <fullName evidence="6">Ribonuclease VapC</fullName>
        <shortName evidence="6">RNase VapC</shortName>
        <ecNumber evidence="6">3.1.-.-</ecNumber>
    </recommendedName>
    <alternativeName>
        <fullName evidence="6">Toxin VapC</fullName>
    </alternativeName>
</protein>
<evidence type="ECO:0000313" key="8">
    <source>
        <dbReference type="EMBL" id="PJJ57060.1"/>
    </source>
</evidence>
<dbReference type="InterPro" id="IPR044153">
    <property type="entry name" value="PIN_Pae0151-like"/>
</dbReference>
<dbReference type="InterPro" id="IPR022907">
    <property type="entry name" value="VapC_family"/>
</dbReference>
<dbReference type="OrthoDB" id="4377304at2"/>
<feature type="binding site" evidence="6">
    <location>
        <position position="95"/>
    </location>
    <ligand>
        <name>Mg(2+)</name>
        <dbReference type="ChEBI" id="CHEBI:18420"/>
    </ligand>
</feature>
<dbReference type="GO" id="GO:0000287">
    <property type="term" value="F:magnesium ion binding"/>
    <property type="evidence" value="ECO:0007669"/>
    <property type="project" value="UniProtKB-UniRule"/>
</dbReference>
<dbReference type="SUPFAM" id="SSF88723">
    <property type="entry name" value="PIN domain-like"/>
    <property type="match status" value="1"/>
</dbReference>
<dbReference type="PANTHER" id="PTHR35901:SF1">
    <property type="entry name" value="EXONUCLEASE VAPC9"/>
    <property type="match status" value="1"/>
</dbReference>
<dbReference type="Pfam" id="PF01850">
    <property type="entry name" value="PIN"/>
    <property type="match status" value="1"/>
</dbReference>
<reference evidence="8 9" key="1">
    <citation type="submission" date="2017-11" db="EMBL/GenBank/DDBJ databases">
        <title>Genomic Encyclopedia of Archaeal and Bacterial Type Strains, Phase II (KMG-II): From Individual Species to Whole Genera.</title>
        <authorList>
            <person name="Goeker M."/>
        </authorList>
    </citation>
    <scope>NUCLEOTIDE SEQUENCE [LARGE SCALE GENOMIC DNA]</scope>
    <source>
        <strain evidence="8 9">DSM 27763</strain>
    </source>
</reference>
<evidence type="ECO:0000256" key="1">
    <source>
        <dbReference type="ARBA" id="ARBA00022649"/>
    </source>
</evidence>
<evidence type="ECO:0000256" key="6">
    <source>
        <dbReference type="HAMAP-Rule" id="MF_00265"/>
    </source>
</evidence>
<accession>A0A0B2BU36</accession>
<evidence type="ECO:0000259" key="7">
    <source>
        <dbReference type="Pfam" id="PF01850"/>
    </source>
</evidence>
<comment type="cofactor">
    <cofactor evidence="6">
        <name>Mg(2+)</name>
        <dbReference type="ChEBI" id="CHEBI:18420"/>
    </cofactor>
</comment>
<dbReference type="EMBL" id="PGEZ01000001">
    <property type="protein sequence ID" value="PJJ57060.1"/>
    <property type="molecule type" value="Genomic_DNA"/>
</dbReference>
<keyword evidence="9" id="KW-1185">Reference proteome</keyword>
<keyword evidence="2 6" id="KW-0540">Nuclease</keyword>
<feature type="binding site" evidence="6">
    <location>
        <position position="5"/>
    </location>
    <ligand>
        <name>Mg(2+)</name>
        <dbReference type="ChEBI" id="CHEBI:18420"/>
    </ligand>
</feature>
<dbReference type="CDD" id="cd09873">
    <property type="entry name" value="PIN_Pae0151-like"/>
    <property type="match status" value="1"/>
</dbReference>
<dbReference type="InterPro" id="IPR051619">
    <property type="entry name" value="TypeII_TA_RNase_PINc/VapC"/>
</dbReference>
<dbReference type="Proteomes" id="UP000230842">
    <property type="component" value="Unassembled WGS sequence"/>
</dbReference>
<comment type="function">
    <text evidence="6">Toxic component of a toxin-antitoxin (TA) system. An RNase.</text>
</comment>
<evidence type="ECO:0000256" key="3">
    <source>
        <dbReference type="ARBA" id="ARBA00022723"/>
    </source>
</evidence>
<evidence type="ECO:0000256" key="4">
    <source>
        <dbReference type="ARBA" id="ARBA00022801"/>
    </source>
</evidence>
<feature type="domain" description="PIN" evidence="7">
    <location>
        <begin position="3"/>
        <end position="118"/>
    </location>
</feature>
<name>A0A0B2BU36_9ACTN</name>
<dbReference type="HAMAP" id="MF_00265">
    <property type="entry name" value="VapC_Nob1"/>
    <property type="match status" value="1"/>
</dbReference>
<dbReference type="GO" id="GO:0090729">
    <property type="term" value="F:toxin activity"/>
    <property type="evidence" value="ECO:0007669"/>
    <property type="project" value="UniProtKB-KW"/>
</dbReference>
<comment type="caution">
    <text evidence="8">The sequence shown here is derived from an EMBL/GenBank/DDBJ whole genome shotgun (WGS) entry which is preliminary data.</text>
</comment>
<keyword evidence="4 6" id="KW-0378">Hydrolase</keyword>